<keyword evidence="7" id="KW-1185">Reference proteome</keyword>
<evidence type="ECO:0000256" key="1">
    <source>
        <dbReference type="ARBA" id="ARBA00023016"/>
    </source>
</evidence>
<feature type="compositionally biased region" description="Low complexity" evidence="4">
    <location>
        <begin position="184"/>
        <end position="199"/>
    </location>
</feature>
<feature type="compositionally biased region" description="Basic and acidic residues" evidence="4">
    <location>
        <begin position="106"/>
        <end position="122"/>
    </location>
</feature>
<evidence type="ECO:0000256" key="2">
    <source>
        <dbReference type="PROSITE-ProRule" id="PRU00285"/>
    </source>
</evidence>
<feature type="domain" description="SHSP" evidence="5">
    <location>
        <begin position="56"/>
        <end position="261"/>
    </location>
</feature>
<dbReference type="InterPro" id="IPR031107">
    <property type="entry name" value="Small_HSP"/>
</dbReference>
<evidence type="ECO:0000313" key="7">
    <source>
        <dbReference type="Proteomes" id="UP001285441"/>
    </source>
</evidence>
<dbReference type="Proteomes" id="UP001285441">
    <property type="component" value="Unassembled WGS sequence"/>
</dbReference>
<comment type="caution">
    <text evidence="6">The sequence shown here is derived from an EMBL/GenBank/DDBJ whole genome shotgun (WGS) entry which is preliminary data.</text>
</comment>
<feature type="region of interest" description="Disordered" evidence="4">
    <location>
        <begin position="105"/>
        <end position="199"/>
    </location>
</feature>
<dbReference type="AlphaFoldDB" id="A0AAE0K1W6"/>
<comment type="similarity">
    <text evidence="2 3">Belongs to the small heat shock protein (HSP20) family.</text>
</comment>
<reference evidence="6" key="2">
    <citation type="submission" date="2023-06" db="EMBL/GenBank/DDBJ databases">
        <authorList>
            <consortium name="Lawrence Berkeley National Laboratory"/>
            <person name="Haridas S."/>
            <person name="Hensen N."/>
            <person name="Bonometti L."/>
            <person name="Westerberg I."/>
            <person name="Brannstrom I.O."/>
            <person name="Guillou S."/>
            <person name="Cros-Aarteil S."/>
            <person name="Calhoun S."/>
            <person name="Kuo A."/>
            <person name="Mondo S."/>
            <person name="Pangilinan J."/>
            <person name="Riley R."/>
            <person name="LaButti K."/>
            <person name="Andreopoulos B."/>
            <person name="Lipzen A."/>
            <person name="Chen C."/>
            <person name="Yanf M."/>
            <person name="Daum C."/>
            <person name="Ng V."/>
            <person name="Clum A."/>
            <person name="Steindorff A."/>
            <person name="Ohm R."/>
            <person name="Martin F."/>
            <person name="Silar P."/>
            <person name="Natvig D."/>
            <person name="Lalanne C."/>
            <person name="Gautier V."/>
            <person name="Ament-velasquez S.L."/>
            <person name="Kruys A."/>
            <person name="Hutchinson M.I."/>
            <person name="Powell A.J."/>
            <person name="Barry K."/>
            <person name="Miller A.N."/>
            <person name="Grigoriev I.V."/>
            <person name="Debuchy R."/>
            <person name="Gladieux P."/>
            <person name="Thoren M.H."/>
            <person name="Johannesson H."/>
        </authorList>
    </citation>
    <scope>NUCLEOTIDE SEQUENCE</scope>
    <source>
        <strain evidence="6">CBS 232.78</strain>
    </source>
</reference>
<dbReference type="PROSITE" id="PS01031">
    <property type="entry name" value="SHSP"/>
    <property type="match status" value="1"/>
</dbReference>
<feature type="compositionally biased region" description="Polar residues" evidence="4">
    <location>
        <begin position="139"/>
        <end position="151"/>
    </location>
</feature>
<protein>
    <recommendedName>
        <fullName evidence="5">SHSP domain-containing protein</fullName>
    </recommendedName>
</protein>
<dbReference type="PANTHER" id="PTHR11527">
    <property type="entry name" value="HEAT-SHOCK PROTEIN 20 FAMILY MEMBER"/>
    <property type="match status" value="1"/>
</dbReference>
<organism evidence="6 7">
    <name type="scientific">Podospora didyma</name>
    <dbReference type="NCBI Taxonomy" id="330526"/>
    <lineage>
        <taxon>Eukaryota</taxon>
        <taxon>Fungi</taxon>
        <taxon>Dikarya</taxon>
        <taxon>Ascomycota</taxon>
        <taxon>Pezizomycotina</taxon>
        <taxon>Sordariomycetes</taxon>
        <taxon>Sordariomycetidae</taxon>
        <taxon>Sordariales</taxon>
        <taxon>Podosporaceae</taxon>
        <taxon>Podospora</taxon>
    </lineage>
</organism>
<evidence type="ECO:0000259" key="5">
    <source>
        <dbReference type="PROSITE" id="PS01031"/>
    </source>
</evidence>
<evidence type="ECO:0000313" key="6">
    <source>
        <dbReference type="EMBL" id="KAK3368449.1"/>
    </source>
</evidence>
<dbReference type="Gene3D" id="2.60.40.790">
    <property type="match status" value="1"/>
</dbReference>
<sequence length="261" mass="28643">MFTVYSAPFCAPIPRPRPVRVVRPSFGMPRFGLDILQAGLLDLLMDEAIQRPRAPQVSARNLQPVFNASETEEAYVLEAKLAGNPESEDIDIEFTAEQELVINGRIVERKPKSETEAAHPEPEPTPTPAPATVDDDARSTTSSTKSDNPYQATVEDDLDDDYVSVHSASISTPTSSPKLETVKPASRASASPAPQTVAPVVPTQKVEEEQHDRVLLEFSRTIKFQDRVDADSLTATLQDGVLTITVPKAKKFQPRRITIWG</sequence>
<accession>A0AAE0K1W6</accession>
<keyword evidence="1" id="KW-0346">Stress response</keyword>
<name>A0AAE0K1W6_9PEZI</name>
<proteinExistence type="inferred from homology"/>
<dbReference type="EMBL" id="JAULSW010000010">
    <property type="protein sequence ID" value="KAK3368449.1"/>
    <property type="molecule type" value="Genomic_DNA"/>
</dbReference>
<evidence type="ECO:0000256" key="4">
    <source>
        <dbReference type="SAM" id="MobiDB-lite"/>
    </source>
</evidence>
<dbReference type="Pfam" id="PF00011">
    <property type="entry name" value="HSP20"/>
    <property type="match status" value="1"/>
</dbReference>
<evidence type="ECO:0000256" key="3">
    <source>
        <dbReference type="RuleBase" id="RU003616"/>
    </source>
</evidence>
<feature type="compositionally biased region" description="Polar residues" evidence="4">
    <location>
        <begin position="166"/>
        <end position="178"/>
    </location>
</feature>
<gene>
    <name evidence="6" type="ORF">B0H63DRAFT_488480</name>
</gene>
<reference evidence="6" key="1">
    <citation type="journal article" date="2023" name="Mol. Phylogenet. Evol.">
        <title>Genome-scale phylogeny and comparative genomics of the fungal order Sordariales.</title>
        <authorList>
            <person name="Hensen N."/>
            <person name="Bonometti L."/>
            <person name="Westerberg I."/>
            <person name="Brannstrom I.O."/>
            <person name="Guillou S."/>
            <person name="Cros-Aarteil S."/>
            <person name="Calhoun S."/>
            <person name="Haridas S."/>
            <person name="Kuo A."/>
            <person name="Mondo S."/>
            <person name="Pangilinan J."/>
            <person name="Riley R."/>
            <person name="LaButti K."/>
            <person name="Andreopoulos B."/>
            <person name="Lipzen A."/>
            <person name="Chen C."/>
            <person name="Yan M."/>
            <person name="Daum C."/>
            <person name="Ng V."/>
            <person name="Clum A."/>
            <person name="Steindorff A."/>
            <person name="Ohm R.A."/>
            <person name="Martin F."/>
            <person name="Silar P."/>
            <person name="Natvig D.O."/>
            <person name="Lalanne C."/>
            <person name="Gautier V."/>
            <person name="Ament-Velasquez S.L."/>
            <person name="Kruys A."/>
            <person name="Hutchinson M.I."/>
            <person name="Powell A.J."/>
            <person name="Barry K."/>
            <person name="Miller A.N."/>
            <person name="Grigoriev I.V."/>
            <person name="Debuchy R."/>
            <person name="Gladieux P."/>
            <person name="Hiltunen Thoren M."/>
            <person name="Johannesson H."/>
        </authorList>
    </citation>
    <scope>NUCLEOTIDE SEQUENCE</scope>
    <source>
        <strain evidence="6">CBS 232.78</strain>
    </source>
</reference>
<dbReference type="CDD" id="cd06464">
    <property type="entry name" value="ACD_sHsps-like"/>
    <property type="match status" value="1"/>
</dbReference>
<dbReference type="SUPFAM" id="SSF49764">
    <property type="entry name" value="HSP20-like chaperones"/>
    <property type="match status" value="1"/>
</dbReference>
<dbReference type="InterPro" id="IPR008978">
    <property type="entry name" value="HSP20-like_chaperone"/>
</dbReference>
<dbReference type="InterPro" id="IPR002068">
    <property type="entry name" value="A-crystallin/Hsp20_dom"/>
</dbReference>